<dbReference type="AlphaFoldDB" id="A0A9D3Y9X3"/>
<organism evidence="2 3">
    <name type="scientific">Dreissena polymorpha</name>
    <name type="common">Zebra mussel</name>
    <name type="synonym">Mytilus polymorpha</name>
    <dbReference type="NCBI Taxonomy" id="45954"/>
    <lineage>
        <taxon>Eukaryota</taxon>
        <taxon>Metazoa</taxon>
        <taxon>Spiralia</taxon>
        <taxon>Lophotrochozoa</taxon>
        <taxon>Mollusca</taxon>
        <taxon>Bivalvia</taxon>
        <taxon>Autobranchia</taxon>
        <taxon>Heteroconchia</taxon>
        <taxon>Euheterodonta</taxon>
        <taxon>Imparidentia</taxon>
        <taxon>Neoheterodontei</taxon>
        <taxon>Myida</taxon>
        <taxon>Dreissenoidea</taxon>
        <taxon>Dreissenidae</taxon>
        <taxon>Dreissena</taxon>
    </lineage>
</organism>
<feature type="region of interest" description="Disordered" evidence="1">
    <location>
        <begin position="32"/>
        <end position="72"/>
    </location>
</feature>
<reference evidence="2" key="1">
    <citation type="journal article" date="2019" name="bioRxiv">
        <title>The Genome of the Zebra Mussel, Dreissena polymorpha: A Resource for Invasive Species Research.</title>
        <authorList>
            <person name="McCartney M.A."/>
            <person name="Auch B."/>
            <person name="Kono T."/>
            <person name="Mallez S."/>
            <person name="Zhang Y."/>
            <person name="Obille A."/>
            <person name="Becker A."/>
            <person name="Abrahante J.E."/>
            <person name="Garbe J."/>
            <person name="Badalamenti J.P."/>
            <person name="Herman A."/>
            <person name="Mangelson H."/>
            <person name="Liachko I."/>
            <person name="Sullivan S."/>
            <person name="Sone E.D."/>
            <person name="Koren S."/>
            <person name="Silverstein K.A.T."/>
            <person name="Beckman K.B."/>
            <person name="Gohl D.M."/>
        </authorList>
    </citation>
    <scope>NUCLEOTIDE SEQUENCE</scope>
    <source>
        <strain evidence="2">Duluth1</strain>
        <tissue evidence="2">Whole animal</tissue>
    </source>
</reference>
<protein>
    <submittedName>
        <fullName evidence="2">Uncharacterized protein</fullName>
    </submittedName>
</protein>
<proteinExistence type="predicted"/>
<evidence type="ECO:0000313" key="3">
    <source>
        <dbReference type="Proteomes" id="UP000828390"/>
    </source>
</evidence>
<evidence type="ECO:0000313" key="2">
    <source>
        <dbReference type="EMBL" id="KAH3695341.1"/>
    </source>
</evidence>
<dbReference type="Proteomes" id="UP000828390">
    <property type="component" value="Unassembled WGS sequence"/>
</dbReference>
<gene>
    <name evidence="2" type="ORF">DPMN_082798</name>
</gene>
<feature type="compositionally biased region" description="Polar residues" evidence="1">
    <location>
        <begin position="33"/>
        <end position="72"/>
    </location>
</feature>
<name>A0A9D3Y9X3_DREPO</name>
<sequence>MTKGEGDVILPEDFVAFPMNQLHAVIQGRPILNSRSYKPPSNIQYETNGNKSNSRLTLSKTDQHNLNNMATE</sequence>
<evidence type="ECO:0000256" key="1">
    <source>
        <dbReference type="SAM" id="MobiDB-lite"/>
    </source>
</evidence>
<comment type="caution">
    <text evidence="2">The sequence shown here is derived from an EMBL/GenBank/DDBJ whole genome shotgun (WGS) entry which is preliminary data.</text>
</comment>
<accession>A0A9D3Y9X3</accession>
<reference evidence="2" key="2">
    <citation type="submission" date="2020-11" db="EMBL/GenBank/DDBJ databases">
        <authorList>
            <person name="McCartney M.A."/>
            <person name="Auch B."/>
            <person name="Kono T."/>
            <person name="Mallez S."/>
            <person name="Becker A."/>
            <person name="Gohl D.M."/>
            <person name="Silverstein K.A.T."/>
            <person name="Koren S."/>
            <person name="Bechman K.B."/>
            <person name="Herman A."/>
            <person name="Abrahante J.E."/>
            <person name="Garbe J."/>
        </authorList>
    </citation>
    <scope>NUCLEOTIDE SEQUENCE</scope>
    <source>
        <strain evidence="2">Duluth1</strain>
        <tissue evidence="2">Whole animal</tissue>
    </source>
</reference>
<keyword evidence="3" id="KW-1185">Reference proteome</keyword>
<dbReference type="EMBL" id="JAIWYP010000016">
    <property type="protein sequence ID" value="KAH3695341.1"/>
    <property type="molecule type" value="Genomic_DNA"/>
</dbReference>